<feature type="chain" id="PRO_5045021073" evidence="3">
    <location>
        <begin position="27"/>
        <end position="2324"/>
    </location>
</feature>
<feature type="region of interest" description="Disordered" evidence="2">
    <location>
        <begin position="377"/>
        <end position="624"/>
    </location>
</feature>
<feature type="region of interest" description="Disordered" evidence="2">
    <location>
        <begin position="28"/>
        <end position="260"/>
    </location>
</feature>
<keyword evidence="5" id="KW-1185">Reference proteome</keyword>
<feature type="compositionally biased region" description="Basic residues" evidence="2">
    <location>
        <begin position="225"/>
        <end position="234"/>
    </location>
</feature>
<feature type="compositionally biased region" description="Acidic residues" evidence="2">
    <location>
        <begin position="1693"/>
        <end position="1705"/>
    </location>
</feature>
<feature type="compositionally biased region" description="Basic residues" evidence="2">
    <location>
        <begin position="798"/>
        <end position="833"/>
    </location>
</feature>
<dbReference type="RefSeq" id="XP_005092218.1">
    <property type="nucleotide sequence ID" value="XM_005092161.3"/>
</dbReference>
<comment type="caution">
    <text evidence="1">Lacks conserved residue(s) required for the propagation of feature annotation.</text>
</comment>
<feature type="compositionally biased region" description="Polar residues" evidence="2">
    <location>
        <begin position="1005"/>
        <end position="1016"/>
    </location>
</feature>
<feature type="region of interest" description="Disordered" evidence="2">
    <location>
        <begin position="1470"/>
        <end position="1495"/>
    </location>
</feature>
<feature type="region of interest" description="Disordered" evidence="2">
    <location>
        <begin position="781"/>
        <end position="1020"/>
    </location>
</feature>
<evidence type="ECO:0000256" key="1">
    <source>
        <dbReference type="PROSITE-ProRule" id="PRU00122"/>
    </source>
</evidence>
<reference evidence="6 7" key="1">
    <citation type="submission" date="2025-05" db="UniProtKB">
        <authorList>
            <consortium name="RefSeq"/>
        </authorList>
    </citation>
    <scope>IDENTIFICATION</scope>
</reference>
<evidence type="ECO:0000259" key="4">
    <source>
        <dbReference type="PROSITE" id="PS50025"/>
    </source>
</evidence>
<feature type="compositionally biased region" description="Polar residues" evidence="2">
    <location>
        <begin position="73"/>
        <end position="82"/>
    </location>
</feature>
<gene>
    <name evidence="6 7 8 9" type="primary">LOC101864367</name>
</gene>
<evidence type="ECO:0000313" key="8">
    <source>
        <dbReference type="RefSeq" id="XP_012934605.1"/>
    </source>
</evidence>
<feature type="compositionally biased region" description="Acidic residues" evidence="2">
    <location>
        <begin position="178"/>
        <end position="189"/>
    </location>
</feature>
<feature type="compositionally biased region" description="Basic and acidic residues" evidence="2">
    <location>
        <begin position="1482"/>
        <end position="1495"/>
    </location>
</feature>
<dbReference type="Pfam" id="PF02210">
    <property type="entry name" value="Laminin_G_2"/>
    <property type="match status" value="2"/>
</dbReference>
<accession>A0ABM0JF13</accession>
<feature type="region of interest" description="Disordered" evidence="2">
    <location>
        <begin position="1034"/>
        <end position="1097"/>
    </location>
</feature>
<dbReference type="Gene3D" id="2.60.120.200">
    <property type="match status" value="2"/>
</dbReference>
<keyword evidence="3" id="KW-0732">Signal</keyword>
<evidence type="ECO:0000313" key="9">
    <source>
        <dbReference type="RefSeq" id="XP_035824037.1"/>
    </source>
</evidence>
<feature type="compositionally biased region" description="Basic and acidic residues" evidence="2">
    <location>
        <begin position="56"/>
        <end position="72"/>
    </location>
</feature>
<organism evidence="5 7">
    <name type="scientific">Aplysia californica</name>
    <name type="common">California sea hare</name>
    <dbReference type="NCBI Taxonomy" id="6500"/>
    <lineage>
        <taxon>Eukaryota</taxon>
        <taxon>Metazoa</taxon>
        <taxon>Spiralia</taxon>
        <taxon>Lophotrochozoa</taxon>
        <taxon>Mollusca</taxon>
        <taxon>Gastropoda</taxon>
        <taxon>Heterobranchia</taxon>
        <taxon>Euthyneura</taxon>
        <taxon>Tectipleura</taxon>
        <taxon>Aplysiida</taxon>
        <taxon>Aplysioidea</taxon>
        <taxon>Aplysiidae</taxon>
        <taxon>Aplysia</taxon>
    </lineage>
</organism>
<dbReference type="RefSeq" id="XP_035824037.1">
    <property type="nucleotide sequence ID" value="XM_035968144.1"/>
</dbReference>
<evidence type="ECO:0000313" key="5">
    <source>
        <dbReference type="Proteomes" id="UP000694888"/>
    </source>
</evidence>
<feature type="compositionally biased region" description="Basic residues" evidence="2">
    <location>
        <begin position="377"/>
        <end position="390"/>
    </location>
</feature>
<keyword evidence="1" id="KW-1015">Disulfide bond</keyword>
<feature type="compositionally biased region" description="Basic residues" evidence="2">
    <location>
        <begin position="104"/>
        <end position="120"/>
    </location>
</feature>
<feature type="compositionally biased region" description="Basic and acidic residues" evidence="2">
    <location>
        <begin position="445"/>
        <end position="457"/>
    </location>
</feature>
<feature type="compositionally biased region" description="Basic and acidic residues" evidence="2">
    <location>
        <begin position="551"/>
        <end position="561"/>
    </location>
</feature>
<dbReference type="InterPro" id="IPR013320">
    <property type="entry name" value="ConA-like_dom_sf"/>
</dbReference>
<feature type="region of interest" description="Disordered" evidence="2">
    <location>
        <begin position="314"/>
        <end position="353"/>
    </location>
</feature>
<sequence>MMKRLVFVLCVAVLCVCLFLPSPCEAKRKRKRPKGRSESLALDKQKIGSRDGITSEDQRNDWTPRLSLRERQQSQVQTTRHSLCQAEDCKEDASGSEGQDGARKEKRNRNRRKRRRKKPRSGPEIRKNNKKRTKNGDSTKKNDKKVPRRRPDIDYSDDNGSSTKRQPSEPDIVVESAENTESESPSEQEDLSKERTGSARKDETRRRNKKWDPSALKKARMDLRRRQKGSKNRSPKIVDTTPKIVNTTPKTVQEVRIKSKDKQKYKNVSFHFEFPPFERPVADMPESDRKILKYLALQTARLDLRRRFGPNSKYRMESVVKKKKKPTGSVADTRQESKNATSQQHDMGTVADVPFKSTKRLKLADLWKAREDLRRRHGFSSKDRRRNKNKKQQEHKQSSSFPTERPAADMPSETTNRLQKLADLNKARQGLRQRQDSQVEDDSRDVDLVKDQKDDKSKRKKSKKSKAELKSKSNRKGKSKKDRKNRKLLKSHTGKNRNGRRRNKGRGRERKRNKGKSNKDLEVDIYKQPLSDMPAPKTDEKLQKLASLRRARLDLRKRLGSSEEDENSETKLSISKKSKRKRKHRKRKGRKGKGRKGKGKKGKGRRGKSNLTGQTLKEAERKFERKNVKIERRLDVLKQNTLDDLSVLKSVIFDHHGDLFPNNSLSIMNLDDKFDSETDLGLELESPEEDQPSEEVQPPVVRVGVTKISGNSGESADDVKTTDGSPANWKSSSSSTDEDPHAMPQSDEFSGNLMEVKSATEWYKVFHPFSDRVSVLDFANKKVSENQKDKEESDKRAAKIKRMKKKRQRQKQRRRQRKLEKKRKQQKQTRSKREKKERAQADGTGDINQKVSEVQARSGKRKMSDGKVGKTNGSKPSGKFRMSKLKRNSRHQKVLQKWKLQRQKIDEYKKRLKQKSRKNRKLRQKISAHQRKRVSGHKRKSPSKHKKRKSDRQQRRMSARKRKLVTAQKKKRISTSEWKGLSVEQKKPTPQRERVSTREKEHTTTEQSKTLSSPITTDVPADWKSRVSTLNEDYLPAPEQKNIMPTLSASGQKSSTSTQRKNPLSAERLSVEQSDQTGSRRLSGYHPEPGRRRGYYAPREDLRLREWSSGRWRPDPNSKNSMMAAAAPYDSKQRVSPVLNRSYRQLMLRMNGILQGIYGQMQMTESLYKEVFNGTRYDLILGARDIFENVAFANTYIYDGVVKASELTRSIYTKAHHNRKARRMNRVQDQPQIPTDIQVNRRNFKPILEKAYREQNMIREDLQKTQRMKMRSMQDRSRFQQVREKLTNDYDSVAVRDLFYNINSTIYQVNGGIVTSPRLSRLQRDKYYITFVDSDVKEASVILRNSTEEVSKGLMEYRENYDLYLSWRKNGNGQNVQRDAGSYYSRREWARLETLVSKAKRHAYNLESESYDLNSWLGDAIENANMALEVLGRPVGPSSSSSVSGPYVTNLEEETKQLRAVLEDLRKMVGSPTKAGGAKESINSKDKDASSKEKTVEIKKEKKCKPSGGFGGWLGGGDTDCVSEGSGDDELETGSGDDIILITDDEDFIFEEGSSETGTPTSTNMFGIALREYASKVLSDSRVIDKEADEVEGLLKDLQKKREKALSEATLIYEILGEQQGLILQEADVHALREDVKYRTKEVFKNVQAISTDFDLDAIVAQARRALERAKKESEVDGSKQPPPPEPTPTGQDSEENTEEDVEVVDAKEDDFDYSSLYRKGREIMSNSNDIRYLRSVAVESCGKFKSQFGFIRSNISILQQKVASARKILSSLQLSIKKSGSNHIAVEVNDTVHHKTEATSVTTFGMCIKPSTLDGTVLVVKGNGSASYSVSLDSGELTVSAYDSYVSKLDDITLDLKLKIDQWYTIWVQRSGQMMNVTLQEQAGEAEMKSVFSSDLPSTQPMPQLVFVGGAPESSYFDSSSWEGCMGRLTVNGQSLSLFRPDSEGVPTALCTDHCVSAQGPSSVFDGNGFIHHRRPVRETVNKIAFRFKTRQEKAVLFSYANRNKRLSVSVIMEGGALKVESSGPVEEVVLLSLNSSLNDGQSHLLEIVYRGSRTYPELDGNSAAFSVERVSPQVLRNIMEGVLIGAFVSDRRQFLNLPFRPLIGCVGEVFINENKLRLPDATEVYNAYEGTCTSSSPWHSCWKFTERSSPVSLGSVENSNRVSFLVDANARGPVLLYTKDEKFELEIRLTDDGIDTSMEGEESVLIKPSDYSKDFTLVTIEDTGDKVITQAWDETASFSYGSAWSLYKDTETPHDIALSQTRDGEERKFVGGIAHLMIGDRLYDLGQLRSTNTLMTCERPLEQIHPAASFHTLPPVDEFSCS</sequence>
<feature type="compositionally biased region" description="Acidic residues" evidence="2">
    <location>
        <begin position="684"/>
        <end position="693"/>
    </location>
</feature>
<evidence type="ECO:0000256" key="2">
    <source>
        <dbReference type="SAM" id="MobiDB-lite"/>
    </source>
</evidence>
<feature type="compositionally biased region" description="Basic and acidic residues" evidence="2">
    <location>
        <begin position="984"/>
        <end position="1004"/>
    </location>
</feature>
<feature type="compositionally biased region" description="Basic and acidic residues" evidence="2">
    <location>
        <begin position="190"/>
        <end position="205"/>
    </location>
</feature>
<feature type="compositionally biased region" description="Basic and acidic residues" evidence="2">
    <location>
        <begin position="134"/>
        <end position="153"/>
    </location>
</feature>
<evidence type="ECO:0000256" key="3">
    <source>
        <dbReference type="SAM" id="SignalP"/>
    </source>
</evidence>
<feature type="region of interest" description="Disordered" evidence="2">
    <location>
        <begin position="684"/>
        <end position="752"/>
    </location>
</feature>
<dbReference type="InterPro" id="IPR001791">
    <property type="entry name" value="Laminin_G"/>
</dbReference>
<evidence type="ECO:0000313" key="7">
    <source>
        <dbReference type="RefSeq" id="XP_005092220.1"/>
    </source>
</evidence>
<dbReference type="SUPFAM" id="SSF49899">
    <property type="entry name" value="Concanavalin A-like lectins/glucanases"/>
    <property type="match status" value="2"/>
</dbReference>
<dbReference type="PROSITE" id="PS50025">
    <property type="entry name" value="LAM_G_DOMAIN"/>
    <property type="match status" value="2"/>
</dbReference>
<dbReference type="Proteomes" id="UP000694888">
    <property type="component" value="Unplaced"/>
</dbReference>
<feature type="disulfide bond" evidence="1">
    <location>
        <begin position="2107"/>
        <end position="2134"/>
    </location>
</feature>
<feature type="region of interest" description="Disordered" evidence="2">
    <location>
        <begin position="1670"/>
        <end position="1705"/>
    </location>
</feature>
<feature type="compositionally biased region" description="Basic residues" evidence="2">
    <location>
        <begin position="574"/>
        <end position="608"/>
    </location>
</feature>
<feature type="compositionally biased region" description="Basic and acidic residues" evidence="2">
    <location>
        <begin position="35"/>
        <end position="49"/>
    </location>
</feature>
<feature type="signal peptide" evidence="3">
    <location>
        <begin position="1"/>
        <end position="26"/>
    </location>
</feature>
<dbReference type="CDD" id="cd00110">
    <property type="entry name" value="LamG"/>
    <property type="match status" value="1"/>
</dbReference>
<protein>
    <submittedName>
        <fullName evidence="6 7">Uncharacterized protein LOC101864367</fullName>
    </submittedName>
</protein>
<feature type="compositionally biased region" description="Polar residues" evidence="2">
    <location>
        <begin position="1071"/>
        <end position="1080"/>
    </location>
</feature>
<feature type="domain" description="Laminin G" evidence="4">
    <location>
        <begin position="1963"/>
        <end position="2134"/>
    </location>
</feature>
<name>A0ABM0JF13_APLCA</name>
<dbReference type="RefSeq" id="XP_005092220.1">
    <property type="nucleotide sequence ID" value="XM_005092163.3"/>
</dbReference>
<dbReference type="GeneID" id="101864367"/>
<feature type="compositionally biased region" description="Basic and acidic residues" evidence="2">
    <location>
        <begin position="781"/>
        <end position="797"/>
    </location>
</feature>
<feature type="compositionally biased region" description="Polar residues" evidence="2">
    <location>
        <begin position="1043"/>
        <end position="1062"/>
    </location>
</feature>
<dbReference type="RefSeq" id="XP_012934605.1">
    <property type="nucleotide sequence ID" value="XM_013079151.2"/>
</dbReference>
<feature type="compositionally biased region" description="Basic residues" evidence="2">
    <location>
        <begin position="881"/>
        <end position="902"/>
    </location>
</feature>
<feature type="domain" description="Laminin G" evidence="4">
    <location>
        <begin position="1774"/>
        <end position="1952"/>
    </location>
</feature>
<feature type="compositionally biased region" description="Basic residues" evidence="2">
    <location>
        <begin position="910"/>
        <end position="973"/>
    </location>
</feature>
<feature type="compositionally biased region" description="Basic residues" evidence="2">
    <location>
        <begin position="472"/>
        <end position="516"/>
    </location>
</feature>
<evidence type="ECO:0000313" key="6">
    <source>
        <dbReference type="RefSeq" id="XP_005092218.1"/>
    </source>
</evidence>
<feature type="compositionally biased region" description="Polar residues" evidence="2">
    <location>
        <begin position="722"/>
        <end position="735"/>
    </location>
</feature>
<dbReference type="SMART" id="SM00282">
    <property type="entry name" value="LamG"/>
    <property type="match status" value="2"/>
</dbReference>
<proteinExistence type="predicted"/>